<dbReference type="EMBL" id="POWF01000001">
    <property type="protein sequence ID" value="PNQ75104.1"/>
    <property type="molecule type" value="Genomic_DNA"/>
</dbReference>
<keyword evidence="1" id="KW-0732">Signal</keyword>
<dbReference type="OrthoDB" id="1448607at2"/>
<dbReference type="Pfam" id="PF19765">
    <property type="entry name" value="DUF6252"/>
    <property type="match status" value="1"/>
</dbReference>
<evidence type="ECO:0000313" key="2">
    <source>
        <dbReference type="EMBL" id="PNQ75104.1"/>
    </source>
</evidence>
<protein>
    <recommendedName>
        <fullName evidence="4">Lipoprotein</fullName>
    </recommendedName>
</protein>
<dbReference type="RefSeq" id="WP_103050954.1">
    <property type="nucleotide sequence ID" value="NZ_POWF01000001.1"/>
</dbReference>
<dbReference type="InterPro" id="IPR046219">
    <property type="entry name" value="DUF6252"/>
</dbReference>
<evidence type="ECO:0000313" key="3">
    <source>
        <dbReference type="Proteomes" id="UP000236641"/>
    </source>
</evidence>
<comment type="caution">
    <text evidence="2">The sequence shown here is derived from an EMBL/GenBank/DDBJ whole genome shotgun (WGS) entry which is preliminary data.</text>
</comment>
<feature type="chain" id="PRO_5014347862" description="Lipoprotein" evidence="1">
    <location>
        <begin position="19"/>
        <end position="225"/>
    </location>
</feature>
<sequence length="225" mass="24422">MKRVTVLLLILMTVLSCSDEIKFNTPAVQGKKDGDFWRAVYYDASYNEAGRVVLIGGSGNEELKFTVPNLELGAKWLGRGSSSKAEFEDSDGVFYSTNRLPDPELSFYPPDGEIEITQVTATSVSGRFWFNAFSNSGMETVNFSQGVFFDIPLNNLEGGLMSCDEVVAEAQAAEELYNNTDPGSTQYTEVCLAYKEALEQQIATCGGGGANSPLQIIINGLGDCQ</sequence>
<evidence type="ECO:0000256" key="1">
    <source>
        <dbReference type="SAM" id="SignalP"/>
    </source>
</evidence>
<dbReference type="PROSITE" id="PS51257">
    <property type="entry name" value="PROKAR_LIPOPROTEIN"/>
    <property type="match status" value="1"/>
</dbReference>
<accession>A0A2K1E495</accession>
<organism evidence="2 3">
    <name type="scientific">Hanstruepera neustonica</name>
    <dbReference type="NCBI Taxonomy" id="1445657"/>
    <lineage>
        <taxon>Bacteria</taxon>
        <taxon>Pseudomonadati</taxon>
        <taxon>Bacteroidota</taxon>
        <taxon>Flavobacteriia</taxon>
        <taxon>Flavobacteriales</taxon>
        <taxon>Flavobacteriaceae</taxon>
        <taxon>Hanstruepera</taxon>
    </lineage>
</organism>
<evidence type="ECO:0008006" key="4">
    <source>
        <dbReference type="Google" id="ProtNLM"/>
    </source>
</evidence>
<dbReference type="Proteomes" id="UP000236641">
    <property type="component" value="Unassembled WGS sequence"/>
</dbReference>
<keyword evidence="3" id="KW-1185">Reference proteome</keyword>
<reference evidence="2 3" key="1">
    <citation type="submission" date="2018-01" db="EMBL/GenBank/DDBJ databases">
        <title>The draft genome of Hanstruepera neustonica JCM19743.</title>
        <authorList>
            <person name="He R.-H."/>
            <person name="Du Z.-J."/>
        </authorList>
    </citation>
    <scope>NUCLEOTIDE SEQUENCE [LARGE SCALE GENOMIC DNA]</scope>
    <source>
        <strain evidence="2 3">JCM19743</strain>
    </source>
</reference>
<name>A0A2K1E495_9FLAO</name>
<gene>
    <name evidence="2" type="ORF">C1T31_02915</name>
</gene>
<feature type="signal peptide" evidence="1">
    <location>
        <begin position="1"/>
        <end position="18"/>
    </location>
</feature>
<proteinExistence type="predicted"/>
<dbReference type="AlphaFoldDB" id="A0A2K1E495"/>